<evidence type="ECO:0000313" key="2">
    <source>
        <dbReference type="Proteomes" id="UP000775213"/>
    </source>
</evidence>
<gene>
    <name evidence="1" type="ORF">IEQ34_019855</name>
</gene>
<comment type="caution">
    <text evidence="1">The sequence shown here is derived from an EMBL/GenBank/DDBJ whole genome shotgun (WGS) entry which is preliminary data.</text>
</comment>
<sequence>MIIWRLASICRLEVSAEVEKMSESLRGRRNQRCEVEFFGWTSIRSNDGRLDEFGKGRRLDRKWRWELGADFGKRK</sequence>
<organism evidence="1 2">
    <name type="scientific">Dendrobium chrysotoxum</name>
    <name type="common">Orchid</name>
    <dbReference type="NCBI Taxonomy" id="161865"/>
    <lineage>
        <taxon>Eukaryota</taxon>
        <taxon>Viridiplantae</taxon>
        <taxon>Streptophyta</taxon>
        <taxon>Embryophyta</taxon>
        <taxon>Tracheophyta</taxon>
        <taxon>Spermatophyta</taxon>
        <taxon>Magnoliopsida</taxon>
        <taxon>Liliopsida</taxon>
        <taxon>Asparagales</taxon>
        <taxon>Orchidaceae</taxon>
        <taxon>Epidendroideae</taxon>
        <taxon>Malaxideae</taxon>
        <taxon>Dendrobiinae</taxon>
        <taxon>Dendrobium</taxon>
    </lineage>
</organism>
<reference evidence="1 2" key="1">
    <citation type="journal article" date="2021" name="Hortic Res">
        <title>Chromosome-scale assembly of the Dendrobium chrysotoxum genome enhances the understanding of orchid evolution.</title>
        <authorList>
            <person name="Zhang Y."/>
            <person name="Zhang G.Q."/>
            <person name="Zhang D."/>
            <person name="Liu X.D."/>
            <person name="Xu X.Y."/>
            <person name="Sun W.H."/>
            <person name="Yu X."/>
            <person name="Zhu X."/>
            <person name="Wang Z.W."/>
            <person name="Zhao X."/>
            <person name="Zhong W.Y."/>
            <person name="Chen H."/>
            <person name="Yin W.L."/>
            <person name="Huang T."/>
            <person name="Niu S.C."/>
            <person name="Liu Z.J."/>
        </authorList>
    </citation>
    <scope>NUCLEOTIDE SEQUENCE [LARGE SCALE GENOMIC DNA]</scope>
    <source>
        <strain evidence="1">Lindl</strain>
    </source>
</reference>
<dbReference type="Proteomes" id="UP000775213">
    <property type="component" value="Unassembled WGS sequence"/>
</dbReference>
<proteinExistence type="predicted"/>
<keyword evidence="2" id="KW-1185">Reference proteome</keyword>
<evidence type="ECO:0000313" key="1">
    <source>
        <dbReference type="EMBL" id="KAH0452556.1"/>
    </source>
</evidence>
<protein>
    <submittedName>
        <fullName evidence="1">Uncharacterized protein</fullName>
    </submittedName>
</protein>
<dbReference type="EMBL" id="JAGFBR010000017">
    <property type="protein sequence ID" value="KAH0452556.1"/>
    <property type="molecule type" value="Genomic_DNA"/>
</dbReference>
<dbReference type="AlphaFoldDB" id="A0AAV7G8M1"/>
<name>A0AAV7G8M1_DENCH</name>
<accession>A0AAV7G8M1</accession>